<feature type="region of interest" description="Disordered" evidence="1">
    <location>
        <begin position="224"/>
        <end position="246"/>
    </location>
</feature>
<evidence type="ECO:0000313" key="2">
    <source>
        <dbReference type="EMBL" id="KAG7456438.1"/>
    </source>
</evidence>
<evidence type="ECO:0000256" key="1">
    <source>
        <dbReference type="SAM" id="MobiDB-lite"/>
    </source>
</evidence>
<dbReference type="AlphaFoldDB" id="A0AAV6PC30"/>
<reference evidence="2 3" key="1">
    <citation type="journal article" date="2021" name="Sci. Rep.">
        <title>Chromosome anchoring in Senegalese sole (Solea senegalensis) reveals sex-associated markers and genome rearrangements in flatfish.</title>
        <authorList>
            <person name="Guerrero-Cozar I."/>
            <person name="Gomez-Garrido J."/>
            <person name="Berbel C."/>
            <person name="Martinez-Blanch J.F."/>
            <person name="Alioto T."/>
            <person name="Claros M.G."/>
            <person name="Gagnaire P.A."/>
            <person name="Manchado M."/>
        </authorList>
    </citation>
    <scope>NUCLEOTIDE SEQUENCE [LARGE SCALE GENOMIC DNA]</scope>
    <source>
        <strain evidence="2">Sse05_10M</strain>
    </source>
</reference>
<keyword evidence="3" id="KW-1185">Reference proteome</keyword>
<evidence type="ECO:0000313" key="3">
    <source>
        <dbReference type="Proteomes" id="UP000693946"/>
    </source>
</evidence>
<comment type="caution">
    <text evidence="2">The sequence shown here is derived from an EMBL/GenBank/DDBJ whole genome shotgun (WGS) entry which is preliminary data.</text>
</comment>
<proteinExistence type="predicted"/>
<dbReference type="EMBL" id="JAGKHQ010001433">
    <property type="protein sequence ID" value="KAG7456438.1"/>
    <property type="molecule type" value="Genomic_DNA"/>
</dbReference>
<organism evidence="2 3">
    <name type="scientific">Solea senegalensis</name>
    <name type="common">Senegalese sole</name>
    <dbReference type="NCBI Taxonomy" id="28829"/>
    <lineage>
        <taxon>Eukaryota</taxon>
        <taxon>Metazoa</taxon>
        <taxon>Chordata</taxon>
        <taxon>Craniata</taxon>
        <taxon>Vertebrata</taxon>
        <taxon>Euteleostomi</taxon>
        <taxon>Actinopterygii</taxon>
        <taxon>Neopterygii</taxon>
        <taxon>Teleostei</taxon>
        <taxon>Neoteleostei</taxon>
        <taxon>Acanthomorphata</taxon>
        <taxon>Carangaria</taxon>
        <taxon>Pleuronectiformes</taxon>
        <taxon>Pleuronectoidei</taxon>
        <taxon>Soleidae</taxon>
        <taxon>Solea</taxon>
    </lineage>
</organism>
<gene>
    <name evidence="2" type="ORF">JOB18_005081</name>
</gene>
<dbReference type="Proteomes" id="UP000693946">
    <property type="component" value="Unassembled WGS sequence"/>
</dbReference>
<accession>A0AAV6PC30</accession>
<sequence length="346" mass="37619">MTVTTVTQSPAATDALTPPLREHGLGVLQRILRPTDNSCGLTPRIFLLSAESSDVSPLIIRFAGDSSDVIPLTIPFTGDSDVTQLIARLATDSSGVTQQITRLATDSSGVTQQIIHLATDSSDVTQRIIRLAANSDNVSQQVILLALNGSNMIGWIIRLVHNHNVTQRGLPPAAIHRITLAKTKMAHDRGSINTRDGILMTNTLTRIHRDHHIMISAFTRIPGHAGEVPRETSGGAEITRNNARPRARHREVRDAFFLPIVIIRQLHAPLILISQPSHHINSRGVVSFGVGGSFNFSSCSDDGFNPSPSGGFNCDYSISDSDSSTVHHYASSASWHHNHRCHYDRG</sequence>
<protein>
    <submittedName>
        <fullName evidence="2">Uncharacterized protein</fullName>
    </submittedName>
</protein>
<name>A0AAV6PC30_SOLSE</name>